<dbReference type="Proteomes" id="UP000694545">
    <property type="component" value="Unplaced"/>
</dbReference>
<evidence type="ECO:0000256" key="1">
    <source>
        <dbReference type="ARBA" id="ARBA00004123"/>
    </source>
</evidence>
<feature type="compositionally biased region" description="Basic and acidic residues" evidence="4">
    <location>
        <begin position="401"/>
        <end position="412"/>
    </location>
</feature>
<gene>
    <name evidence="6" type="primary">HIRIP3</name>
</gene>
<feature type="region of interest" description="Disordered" evidence="4">
    <location>
        <begin position="63"/>
        <end position="228"/>
    </location>
</feature>
<dbReference type="GO" id="GO:0005634">
    <property type="term" value="C:nucleus"/>
    <property type="evidence" value="ECO:0007669"/>
    <property type="project" value="UniProtKB-SubCell"/>
</dbReference>
<feature type="region of interest" description="Disordered" evidence="4">
    <location>
        <begin position="672"/>
        <end position="709"/>
    </location>
</feature>
<feature type="compositionally biased region" description="Basic and acidic residues" evidence="4">
    <location>
        <begin position="291"/>
        <end position="301"/>
    </location>
</feature>
<keyword evidence="2" id="KW-0143">Chaperone</keyword>
<dbReference type="InterPro" id="IPR019098">
    <property type="entry name" value="Histone_chaperone_domain_CHZ"/>
</dbReference>
<dbReference type="InterPro" id="IPR037647">
    <property type="entry name" value="HIRIP3"/>
</dbReference>
<dbReference type="SMART" id="SM01082">
    <property type="entry name" value="CHZ"/>
    <property type="match status" value="1"/>
</dbReference>
<feature type="compositionally biased region" description="Basic residues" evidence="4">
    <location>
        <begin position="174"/>
        <end position="195"/>
    </location>
</feature>
<accession>A0A8D2J7P2</accession>
<dbReference type="GeneID" id="123032199"/>
<feature type="compositionally biased region" description="Acidic residues" evidence="4">
    <location>
        <begin position="201"/>
        <end position="217"/>
    </location>
</feature>
<evidence type="ECO:0000313" key="7">
    <source>
        <dbReference type="Proteomes" id="UP000694545"/>
    </source>
</evidence>
<dbReference type="AlphaFoldDB" id="A0A8D2J7P2"/>
<reference evidence="6" key="1">
    <citation type="submission" date="2025-08" db="UniProtKB">
        <authorList>
            <consortium name="Ensembl"/>
        </authorList>
    </citation>
    <scope>IDENTIFICATION</scope>
</reference>
<feature type="compositionally biased region" description="Basic residues" evidence="4">
    <location>
        <begin position="363"/>
        <end position="372"/>
    </location>
</feature>
<feature type="compositionally biased region" description="Basic and acidic residues" evidence="4">
    <location>
        <begin position="570"/>
        <end position="584"/>
    </location>
</feature>
<protein>
    <submittedName>
        <fullName evidence="6">HIRA interacting protein 3</fullName>
    </submittedName>
</protein>
<feature type="region of interest" description="Disordered" evidence="4">
    <location>
        <begin position="241"/>
        <end position="587"/>
    </location>
</feature>
<feature type="compositionally biased region" description="Basic and acidic residues" evidence="4">
    <location>
        <begin position="102"/>
        <end position="121"/>
    </location>
</feature>
<feature type="compositionally biased region" description="Basic and acidic residues" evidence="4">
    <location>
        <begin position="318"/>
        <end position="329"/>
    </location>
</feature>
<evidence type="ECO:0000256" key="3">
    <source>
        <dbReference type="ARBA" id="ARBA00023242"/>
    </source>
</evidence>
<dbReference type="OrthoDB" id="552755at2759"/>
<dbReference type="PANTHER" id="PTHR15410">
    <property type="entry name" value="HIRA-INTERACTING PROTEIN 3"/>
    <property type="match status" value="1"/>
</dbReference>
<evidence type="ECO:0000256" key="4">
    <source>
        <dbReference type="SAM" id="MobiDB-lite"/>
    </source>
</evidence>
<feature type="compositionally biased region" description="Polar residues" evidence="4">
    <location>
        <begin position="492"/>
        <end position="505"/>
    </location>
</feature>
<proteinExistence type="predicted"/>
<feature type="compositionally biased region" description="Basic and acidic residues" evidence="4">
    <location>
        <begin position="686"/>
        <end position="697"/>
    </location>
</feature>
<dbReference type="KEGG" id="vko:123032199"/>
<organism evidence="6 7">
    <name type="scientific">Varanus komodoensis</name>
    <name type="common">Komodo dragon</name>
    <dbReference type="NCBI Taxonomy" id="61221"/>
    <lineage>
        <taxon>Eukaryota</taxon>
        <taxon>Metazoa</taxon>
        <taxon>Chordata</taxon>
        <taxon>Craniata</taxon>
        <taxon>Vertebrata</taxon>
        <taxon>Euteleostomi</taxon>
        <taxon>Lepidosauria</taxon>
        <taxon>Squamata</taxon>
        <taxon>Bifurcata</taxon>
        <taxon>Unidentata</taxon>
        <taxon>Episquamata</taxon>
        <taxon>Toxicofera</taxon>
        <taxon>Anguimorpha</taxon>
        <taxon>Paleoanguimorpha</taxon>
        <taxon>Varanoidea</taxon>
        <taxon>Varanidae</taxon>
        <taxon>Varanus</taxon>
    </lineage>
</organism>
<evidence type="ECO:0000259" key="5">
    <source>
        <dbReference type="SMART" id="SM01082"/>
    </source>
</evidence>
<dbReference type="PANTHER" id="PTHR15410:SF2">
    <property type="entry name" value="HIRA-INTERACTING PROTEIN 3"/>
    <property type="match status" value="1"/>
</dbReference>
<evidence type="ECO:0000256" key="2">
    <source>
        <dbReference type="ARBA" id="ARBA00023186"/>
    </source>
</evidence>
<sequence length="709" mass="78734">MAGAAAVGPRDMQDFVKGLFRGSPDLSILTHAIVRKKYLVHVGQESLTKEEKEQLKRLVEEQLLQMKADDSPGDGELMTEGQAAGKSGSHKRLRCTSSSSDGEVKSKQEQKKQRTNKKLEVSSDEEDSGIDSKKIPLHGRQKHAPKFSSSSDQGDSGAEGHTDGSGNNWQSAGNKRREKRKANKSAQRLHVRRQKDRSESESEGVTDEQQSDSEEISEDKGAAKGEIISFENEGILRHCKTEKSKGCDKEGNLPGVQGLVKDRKIGKQKRTKECESEEDGEPSKVKKITGKKSESEEERSGINKVKKQTWKTQVESEDERRSGAEERPRMPGKVANPKQIRKSGSAKELGSHSENKRQPKQGGMKKTHRRNMSGKVLADEQEVKKQGKPKASVSSEESESEIEKCQGLEQKKKGMQKPSSSEDDAESGVDETGKSESKARRISLSSNESESGAEESESGNQRKKRVLEKKSKAVSGSESSQEEELPKKKGTQKSQMKVVSNSQSDTDSEDSGNELVVKKNCQGQQKARTGKPQRKSSKEELENESVKEEESSSSEDEENSSSFKQRHTGKGKDHNSGKREEHSSVQRLKRYIRECGVHRNYKKLLAGCRSRKAQVEVLKRELENLGLKGTPSLAKCKAVKQKREEAAEVASLDINNIITTEGRPRRRNVWSLYSKPLEPPSSPEEPPVRRRATDWSHLRGVISSDGESD</sequence>
<dbReference type="OMA" id="NEMQEFT"/>
<dbReference type="RefSeq" id="XP_044303848.1">
    <property type="nucleotide sequence ID" value="XM_044447913.1"/>
</dbReference>
<reference evidence="6" key="2">
    <citation type="submission" date="2025-09" db="UniProtKB">
        <authorList>
            <consortium name="Ensembl"/>
        </authorList>
    </citation>
    <scope>IDENTIFICATION</scope>
</reference>
<evidence type="ECO:0000313" key="6">
    <source>
        <dbReference type="Ensembl" id="ENSVKKP00000007669.1"/>
    </source>
</evidence>
<feature type="domain" description="Histone chaperone" evidence="5">
    <location>
        <begin position="643"/>
        <end position="679"/>
    </location>
</feature>
<name>A0A8D2J7P2_VARKO</name>
<dbReference type="CTD" id="8479"/>
<feature type="compositionally biased region" description="Polar residues" evidence="4">
    <location>
        <begin position="164"/>
        <end position="173"/>
    </location>
</feature>
<comment type="subcellular location">
    <subcellularLocation>
        <location evidence="1">Nucleus</location>
    </subcellularLocation>
</comment>
<feature type="compositionally biased region" description="Basic residues" evidence="4">
    <location>
        <begin position="135"/>
        <end position="145"/>
    </location>
</feature>
<feature type="compositionally biased region" description="Basic and acidic residues" evidence="4">
    <location>
        <begin position="536"/>
        <end position="550"/>
    </location>
</feature>
<keyword evidence="3" id="KW-0539">Nucleus</keyword>
<keyword evidence="7" id="KW-1185">Reference proteome</keyword>
<feature type="compositionally biased region" description="Basic and acidic residues" evidence="4">
    <location>
        <begin position="241"/>
        <end position="251"/>
    </location>
</feature>
<dbReference type="Ensembl" id="ENSVKKT00000007869.1">
    <property type="protein sequence ID" value="ENSVKKP00000007669.1"/>
    <property type="gene ID" value="ENSVKKG00000005503.1"/>
</dbReference>